<reference evidence="2 3" key="1">
    <citation type="submission" date="2018-11" db="EMBL/GenBank/DDBJ databases">
        <authorList>
            <consortium name="Pathogen Informatics"/>
        </authorList>
    </citation>
    <scope>NUCLEOTIDE SEQUENCE [LARGE SCALE GENOMIC DNA]</scope>
</reference>
<protein>
    <submittedName>
        <fullName evidence="2">Uncharacterized protein</fullName>
    </submittedName>
</protein>
<evidence type="ECO:0000313" key="3">
    <source>
        <dbReference type="Proteomes" id="UP000274429"/>
    </source>
</evidence>
<organism evidence="2 3">
    <name type="scientific">Hydatigena taeniaeformis</name>
    <name type="common">Feline tapeworm</name>
    <name type="synonym">Taenia taeniaeformis</name>
    <dbReference type="NCBI Taxonomy" id="6205"/>
    <lineage>
        <taxon>Eukaryota</taxon>
        <taxon>Metazoa</taxon>
        <taxon>Spiralia</taxon>
        <taxon>Lophotrochozoa</taxon>
        <taxon>Platyhelminthes</taxon>
        <taxon>Cestoda</taxon>
        <taxon>Eucestoda</taxon>
        <taxon>Cyclophyllidea</taxon>
        <taxon>Taeniidae</taxon>
        <taxon>Hydatigera</taxon>
    </lineage>
</organism>
<feature type="compositionally biased region" description="Polar residues" evidence="1">
    <location>
        <begin position="1"/>
        <end position="12"/>
    </location>
</feature>
<dbReference type="AlphaFoldDB" id="A0A3P7F2R0"/>
<dbReference type="Proteomes" id="UP000274429">
    <property type="component" value="Unassembled WGS sequence"/>
</dbReference>
<name>A0A3P7F2R0_HYDTA</name>
<dbReference type="EMBL" id="UYWX01009841">
    <property type="protein sequence ID" value="VDM28013.1"/>
    <property type="molecule type" value="Genomic_DNA"/>
</dbReference>
<sequence length="68" mass="7074">MAERSSTNSSTVDEPATPIVGEDAANVEVVRLRGAAATVPFDKGTDCPIKRFKTVIPPATGTSPPYGK</sequence>
<keyword evidence="3" id="KW-1185">Reference proteome</keyword>
<evidence type="ECO:0000313" key="2">
    <source>
        <dbReference type="EMBL" id="VDM28013.1"/>
    </source>
</evidence>
<evidence type="ECO:0000256" key="1">
    <source>
        <dbReference type="SAM" id="MobiDB-lite"/>
    </source>
</evidence>
<proteinExistence type="predicted"/>
<accession>A0A3P7F2R0</accession>
<feature type="region of interest" description="Disordered" evidence="1">
    <location>
        <begin position="1"/>
        <end position="20"/>
    </location>
</feature>
<gene>
    <name evidence="2" type="ORF">TTAC_LOCUS5939</name>
</gene>